<comment type="similarity">
    <text evidence="1">Belongs to the peptidase C48 family.</text>
</comment>
<keyword evidence="9" id="KW-1185">Reference proteome</keyword>
<protein>
    <recommendedName>
        <fullName evidence="7">Ubiquitin-like protease family profile domain-containing protein</fullName>
    </recommendedName>
</protein>
<keyword evidence="5" id="KW-0378">Hydrolase</keyword>
<feature type="region of interest" description="Disordered" evidence="6">
    <location>
        <begin position="478"/>
        <end position="551"/>
    </location>
</feature>
<dbReference type="SUPFAM" id="SSF54001">
    <property type="entry name" value="Cysteine proteinases"/>
    <property type="match status" value="1"/>
</dbReference>
<dbReference type="EMBL" id="JBHFQA010000014">
    <property type="protein sequence ID" value="KAL2087537.1"/>
    <property type="molecule type" value="Genomic_DNA"/>
</dbReference>
<feature type="compositionally biased region" description="Basic and acidic residues" evidence="6">
    <location>
        <begin position="26"/>
        <end position="35"/>
    </location>
</feature>
<dbReference type="AlphaFoldDB" id="A0ABD1JKB5"/>
<proteinExistence type="inferred from homology"/>
<sequence length="844" mass="94093">MGTPFRIPKLKQRSESKIHSQSPLRRLNDDDEPRKSPWTSSGHSSKFTWDSVVLNGHAQKPKGPMNGGADRWRPKRASDTLCPGSSQPPVGDSPQAQRFYGNGLLGKRKSADSDEDITWTTTPQKQRPKSLNGDKVQREDSSKGSNKSPVAENGSNHCKNGEIQGKLPIPKSCRNGTSHPSKQSTEAQVVPETPEKVRSEHTQSRPAVGNSSSSPLGDQANKKEPIKGFDTRLFRRSFKDQLDKELERRTRHCFRWSNSRKTKTGPIEPIVLSSDDEKGDEDSSDADSQRRTEQIAVGKGSARPAEVPSVIELPFAELHMGTLRAQSNGAIMITHEGLGIPLKGKSSDNEVSVTVVASELQCYGVWDGGLAQDGSLFPSSDRAAPSLLFLEVSEPQARLMQTEMMEILSVPRPGQASPFLLLVLNEHLEDLQAGLLASVMDLIGLRSGQPGLATPLAWADGLELLHCRGHEDHLLALLGQEPGSPPLDPPAHTEGPRNGEQQSPSGRGASQSSQPRAKGPSSASKTWKTRSASNEGRNQALPRRLIQYPPPPSKGGIVVTAEDLECLKKGEFLNDVIIDFYLKYLLQEKANQEMRERSHVFSSFFYKQLTRKDTGEEATEGSVEYRRHQRVRTWTRHVDIFDKDYIFVPVNQEAHWYLVVICFPGLEKPQVVKWGGPVQKGSTGVREKCEPQASSQGPSGQATSSTLRSQTLPDCTQRSCTKPMVCRRPCILVMDSLKLSLHERTYKLLRDYLQVEWEVRRGTPRRFSIDNMKGSNCRVPLQDNSSDCGLYLLQYVEAFLQNPVVHFELPLRLECWFPRQHVRQKREEIRELVLQLYREQGPAS</sequence>
<keyword evidence="2" id="KW-0597">Phosphoprotein</keyword>
<evidence type="ECO:0000313" key="9">
    <source>
        <dbReference type="Proteomes" id="UP001591681"/>
    </source>
</evidence>
<dbReference type="InterPro" id="IPR003653">
    <property type="entry name" value="Peptidase_C48_C"/>
</dbReference>
<feature type="compositionally biased region" description="Polar residues" evidence="6">
    <location>
        <begin position="499"/>
        <end position="537"/>
    </location>
</feature>
<dbReference type="Proteomes" id="UP001591681">
    <property type="component" value="Unassembled WGS sequence"/>
</dbReference>
<dbReference type="InterPro" id="IPR051947">
    <property type="entry name" value="Sentrin-specific_protease"/>
</dbReference>
<feature type="region of interest" description="Disordered" evidence="6">
    <location>
        <begin position="1"/>
        <end position="228"/>
    </location>
</feature>
<comment type="caution">
    <text evidence="8">The sequence shown here is derived from an EMBL/GenBank/DDBJ whole genome shotgun (WGS) entry which is preliminary data.</text>
</comment>
<dbReference type="PANTHER" id="PTHR46896:SF2">
    <property type="entry name" value="SENTRIN-SPECIFIC PROTEASE 7"/>
    <property type="match status" value="1"/>
</dbReference>
<keyword evidence="3" id="KW-0645">Protease</keyword>
<dbReference type="PANTHER" id="PTHR46896">
    <property type="entry name" value="SENTRIN-SPECIFIC PROTEASE"/>
    <property type="match status" value="1"/>
</dbReference>
<evidence type="ECO:0000256" key="1">
    <source>
        <dbReference type="ARBA" id="ARBA00005234"/>
    </source>
</evidence>
<dbReference type="Pfam" id="PF02902">
    <property type="entry name" value="Peptidase_C48"/>
    <property type="match status" value="1"/>
</dbReference>
<feature type="compositionally biased region" description="Polar residues" evidence="6">
    <location>
        <begin position="174"/>
        <end position="187"/>
    </location>
</feature>
<evidence type="ECO:0000256" key="2">
    <source>
        <dbReference type="ARBA" id="ARBA00022553"/>
    </source>
</evidence>
<feature type="region of interest" description="Disordered" evidence="6">
    <location>
        <begin position="680"/>
        <end position="710"/>
    </location>
</feature>
<reference evidence="8 9" key="1">
    <citation type="submission" date="2024-09" db="EMBL/GenBank/DDBJ databases">
        <title>A chromosome-level genome assembly of Gray's grenadier anchovy, Coilia grayii.</title>
        <authorList>
            <person name="Fu Z."/>
        </authorList>
    </citation>
    <scope>NUCLEOTIDE SEQUENCE [LARGE SCALE GENOMIC DNA]</scope>
    <source>
        <strain evidence="8">G4</strain>
        <tissue evidence="8">Muscle</tissue>
    </source>
</reference>
<evidence type="ECO:0000256" key="5">
    <source>
        <dbReference type="ARBA" id="ARBA00022801"/>
    </source>
</evidence>
<evidence type="ECO:0000256" key="4">
    <source>
        <dbReference type="ARBA" id="ARBA00022786"/>
    </source>
</evidence>
<dbReference type="PROSITE" id="PS50600">
    <property type="entry name" value="ULP_PROTEASE"/>
    <property type="match status" value="1"/>
</dbReference>
<dbReference type="GO" id="GO:0006508">
    <property type="term" value="P:proteolysis"/>
    <property type="evidence" value="ECO:0007669"/>
    <property type="project" value="UniProtKB-KW"/>
</dbReference>
<evidence type="ECO:0000313" key="8">
    <source>
        <dbReference type="EMBL" id="KAL2087537.1"/>
    </source>
</evidence>
<accession>A0ABD1JKB5</accession>
<dbReference type="InterPro" id="IPR038765">
    <property type="entry name" value="Papain-like_cys_pep_sf"/>
</dbReference>
<evidence type="ECO:0000259" key="7">
    <source>
        <dbReference type="PROSITE" id="PS50600"/>
    </source>
</evidence>
<dbReference type="FunFam" id="1.10.418.20:FF:000001">
    <property type="entry name" value="sentrin-specific protease 6 isoform X1"/>
    <property type="match status" value="1"/>
</dbReference>
<dbReference type="FunFam" id="1.10.418.20:FF:000004">
    <property type="entry name" value="sentrin-specific protease 7 isoform X1"/>
    <property type="match status" value="1"/>
</dbReference>
<feature type="compositionally biased region" description="Polar residues" evidence="6">
    <location>
        <begin position="37"/>
        <end position="48"/>
    </location>
</feature>
<feature type="compositionally biased region" description="Polar residues" evidence="6">
    <location>
        <begin position="143"/>
        <end position="158"/>
    </location>
</feature>
<dbReference type="GO" id="GO:0008233">
    <property type="term" value="F:peptidase activity"/>
    <property type="evidence" value="ECO:0007669"/>
    <property type="project" value="UniProtKB-KW"/>
</dbReference>
<evidence type="ECO:0000256" key="6">
    <source>
        <dbReference type="SAM" id="MobiDB-lite"/>
    </source>
</evidence>
<evidence type="ECO:0000256" key="3">
    <source>
        <dbReference type="ARBA" id="ARBA00022670"/>
    </source>
</evidence>
<keyword evidence="4" id="KW-0833">Ubl conjugation pathway</keyword>
<name>A0ABD1JKB5_9TELE</name>
<feature type="compositionally biased region" description="Polar residues" evidence="6">
    <location>
        <begin position="692"/>
        <end position="710"/>
    </location>
</feature>
<dbReference type="Gene3D" id="3.30.310.130">
    <property type="entry name" value="Ubiquitin-related"/>
    <property type="match status" value="2"/>
</dbReference>
<feature type="compositionally biased region" description="Basic and acidic residues" evidence="6">
    <location>
        <begin position="193"/>
        <end position="203"/>
    </location>
</feature>
<feature type="domain" description="Ubiquitin-like protease family profile" evidence="7">
    <location>
        <begin position="557"/>
        <end position="799"/>
    </location>
</feature>
<organism evidence="8 9">
    <name type="scientific">Coilia grayii</name>
    <name type="common">Gray's grenadier anchovy</name>
    <dbReference type="NCBI Taxonomy" id="363190"/>
    <lineage>
        <taxon>Eukaryota</taxon>
        <taxon>Metazoa</taxon>
        <taxon>Chordata</taxon>
        <taxon>Craniata</taxon>
        <taxon>Vertebrata</taxon>
        <taxon>Euteleostomi</taxon>
        <taxon>Actinopterygii</taxon>
        <taxon>Neopterygii</taxon>
        <taxon>Teleostei</taxon>
        <taxon>Clupei</taxon>
        <taxon>Clupeiformes</taxon>
        <taxon>Clupeoidei</taxon>
        <taxon>Engraulidae</taxon>
        <taxon>Coilinae</taxon>
        <taxon>Coilia</taxon>
    </lineage>
</organism>
<dbReference type="Gene3D" id="1.10.418.20">
    <property type="match status" value="2"/>
</dbReference>
<feature type="region of interest" description="Disordered" evidence="6">
    <location>
        <begin position="264"/>
        <end position="303"/>
    </location>
</feature>
<gene>
    <name evidence="8" type="ORF">ACEWY4_016365</name>
</gene>